<organism evidence="1 2">
    <name type="scientific">Elysia crispata</name>
    <name type="common">lettuce slug</name>
    <dbReference type="NCBI Taxonomy" id="231223"/>
    <lineage>
        <taxon>Eukaryota</taxon>
        <taxon>Metazoa</taxon>
        <taxon>Spiralia</taxon>
        <taxon>Lophotrochozoa</taxon>
        <taxon>Mollusca</taxon>
        <taxon>Gastropoda</taxon>
        <taxon>Heterobranchia</taxon>
        <taxon>Euthyneura</taxon>
        <taxon>Panpulmonata</taxon>
        <taxon>Sacoglossa</taxon>
        <taxon>Placobranchoidea</taxon>
        <taxon>Plakobranchidae</taxon>
        <taxon>Elysia</taxon>
    </lineage>
</organism>
<reference evidence="1" key="1">
    <citation type="journal article" date="2023" name="G3 (Bethesda)">
        <title>A reference genome for the long-term kleptoplast-retaining sea slug Elysia crispata morphotype clarki.</title>
        <authorList>
            <person name="Eastman K.E."/>
            <person name="Pendleton A.L."/>
            <person name="Shaikh M.A."/>
            <person name="Suttiyut T."/>
            <person name="Ogas R."/>
            <person name="Tomko P."/>
            <person name="Gavelis G."/>
            <person name="Widhalm J.R."/>
            <person name="Wisecaver J.H."/>
        </authorList>
    </citation>
    <scope>NUCLEOTIDE SEQUENCE</scope>
    <source>
        <strain evidence="1">ECLA1</strain>
    </source>
</reference>
<keyword evidence="2" id="KW-1185">Reference proteome</keyword>
<dbReference type="EMBL" id="JAWDGP010003195">
    <property type="protein sequence ID" value="KAK3776599.1"/>
    <property type="molecule type" value="Genomic_DNA"/>
</dbReference>
<accession>A0AAE0ZW56</accession>
<evidence type="ECO:0000313" key="2">
    <source>
        <dbReference type="Proteomes" id="UP001283361"/>
    </source>
</evidence>
<dbReference type="AlphaFoldDB" id="A0AAE0ZW56"/>
<dbReference type="Proteomes" id="UP001283361">
    <property type="component" value="Unassembled WGS sequence"/>
</dbReference>
<sequence length="121" mass="13247">MHCSAAALQSSILFAHEIDGTLPHAYSFILEACEGLNGRTVFRVQSILRAALAPKKVLDLSNISLVNATVFRNADLLSVLVSICDSGGWTTESLVRLSCFNRAFGVFWHAFLMSSRPYKSP</sequence>
<evidence type="ECO:0000313" key="1">
    <source>
        <dbReference type="EMBL" id="KAK3776599.1"/>
    </source>
</evidence>
<proteinExistence type="predicted"/>
<gene>
    <name evidence="1" type="ORF">RRG08_063303</name>
</gene>
<protein>
    <submittedName>
        <fullName evidence="1">Uncharacterized protein</fullName>
    </submittedName>
</protein>
<comment type="caution">
    <text evidence="1">The sequence shown here is derived from an EMBL/GenBank/DDBJ whole genome shotgun (WGS) entry which is preliminary data.</text>
</comment>
<name>A0AAE0ZW56_9GAST</name>